<dbReference type="CDD" id="cd03801">
    <property type="entry name" value="GT4_PimA-like"/>
    <property type="match status" value="1"/>
</dbReference>
<dbReference type="InterPro" id="IPR001296">
    <property type="entry name" value="Glyco_trans_1"/>
</dbReference>
<gene>
    <name evidence="3" type="ORF">EWU23_04790</name>
</gene>
<sequence length="406" mass="46562">MKIAFFTENSYKGGLDTFLINLFNAWPDEHDELTLLCNQSHPGLKTIKNQTKRNISIEEYTYFYTTSLALGQSKLPFSKWKIVRAFFVMSYRLLAYIILLPWYILTLAIKFRYSNYDRLMVVNGGYPASLLCRCAAIAWRFSGKKSKVIFNFHNYTVPIKWYQAFFENVIDREVDKASSYFISVTQHCLQSLKLRPTFNKEQKLRHIYNGIENPNPHQFKPNYHPEHPYCLMLATYEPRKGHSFLLQAFKKVLEKHPDIKLKVFGYSGKKHEKDRVITEVRRLGLEKNVELHEFHEDKVSLLAHASLLVVPSQSEESFGLTIIEAMALGIPVVTTDVGGMPEVMEGSGAGKVCFAGNSDEFADAMILILQNANIAAEMGEKGMITFANKYDASLMAKEYNTIIKEE</sequence>
<feature type="transmembrane region" description="Helical" evidence="1">
    <location>
        <begin position="82"/>
        <end position="104"/>
    </location>
</feature>
<keyword evidence="1" id="KW-1133">Transmembrane helix</keyword>
<dbReference type="Pfam" id="PF00534">
    <property type="entry name" value="Glycos_transf_1"/>
    <property type="match status" value="1"/>
</dbReference>
<evidence type="ECO:0000256" key="1">
    <source>
        <dbReference type="SAM" id="Phobius"/>
    </source>
</evidence>
<dbReference type="PANTHER" id="PTHR12526">
    <property type="entry name" value="GLYCOSYLTRANSFERASE"/>
    <property type="match status" value="1"/>
</dbReference>
<organism evidence="3 4">
    <name type="scientific">Aquirufa beregesia</name>
    <dbReference type="NCBI Taxonomy" id="2516556"/>
    <lineage>
        <taxon>Bacteria</taxon>
        <taxon>Pseudomonadati</taxon>
        <taxon>Bacteroidota</taxon>
        <taxon>Cytophagia</taxon>
        <taxon>Cytophagales</taxon>
        <taxon>Flectobacillaceae</taxon>
        <taxon>Aquirufa</taxon>
    </lineage>
</organism>
<evidence type="ECO:0000259" key="2">
    <source>
        <dbReference type="Pfam" id="PF00534"/>
    </source>
</evidence>
<dbReference type="RefSeq" id="WP_166229421.1">
    <property type="nucleotide sequence ID" value="NZ_CBCSIJ010000004.1"/>
</dbReference>
<keyword evidence="1" id="KW-0472">Membrane</keyword>
<keyword evidence="1" id="KW-0812">Transmembrane</keyword>
<proteinExistence type="predicted"/>
<evidence type="ECO:0000313" key="3">
    <source>
        <dbReference type="EMBL" id="NGZ43788.1"/>
    </source>
</evidence>
<dbReference type="EMBL" id="SEWW01000002">
    <property type="protein sequence ID" value="NGZ43788.1"/>
    <property type="molecule type" value="Genomic_DNA"/>
</dbReference>
<reference evidence="3 4" key="1">
    <citation type="submission" date="2019-02" db="EMBL/GenBank/DDBJ databases">
        <title>Genome of a new Bacteroidetes strain.</title>
        <authorList>
            <person name="Pitt A."/>
        </authorList>
    </citation>
    <scope>NUCLEOTIDE SEQUENCE [LARGE SCALE GENOMIC DNA]</scope>
    <source>
        <strain evidence="3 4">50C-KIRBA</strain>
    </source>
</reference>
<dbReference type="SUPFAM" id="SSF53756">
    <property type="entry name" value="UDP-Glycosyltransferase/glycogen phosphorylase"/>
    <property type="match status" value="1"/>
</dbReference>
<dbReference type="Gene3D" id="3.40.50.2000">
    <property type="entry name" value="Glycogen Phosphorylase B"/>
    <property type="match status" value="2"/>
</dbReference>
<feature type="domain" description="Glycosyl transferase family 1" evidence="2">
    <location>
        <begin position="220"/>
        <end position="382"/>
    </location>
</feature>
<protein>
    <submittedName>
        <fullName evidence="3">Glycosyltransferase family 1 protein</fullName>
    </submittedName>
</protein>
<dbReference type="Proteomes" id="UP001318301">
    <property type="component" value="Unassembled WGS sequence"/>
</dbReference>
<keyword evidence="4" id="KW-1185">Reference proteome</keyword>
<comment type="caution">
    <text evidence="3">The sequence shown here is derived from an EMBL/GenBank/DDBJ whole genome shotgun (WGS) entry which is preliminary data.</text>
</comment>
<accession>A0ABX0EWM6</accession>
<evidence type="ECO:0000313" key="4">
    <source>
        <dbReference type="Proteomes" id="UP001318301"/>
    </source>
</evidence>
<dbReference type="PANTHER" id="PTHR12526:SF630">
    <property type="entry name" value="GLYCOSYLTRANSFERASE"/>
    <property type="match status" value="1"/>
</dbReference>
<name>A0ABX0EWM6_9BACT</name>